<accession>A0ABV6JA82</accession>
<evidence type="ECO:0000256" key="10">
    <source>
        <dbReference type="ARBA" id="ARBA00023133"/>
    </source>
</evidence>
<sequence length="495" mass="53779">MRRNGQPDRIVVIGGGISGLSSAFYLLQEAEARGRKLAITIVDPGGRIGGKISTLHRDGFVIERGPDSFMARQKPIIDLAHDLGIAQELVGTNPAAKKTYIVHRGKLLPMPSGLVLSIPTEIGPFMKTGILSWRGKLRAMMDLVLPAQKLPEDESLSSFLSRRIGTEAMERITEPLLACIYAGDLRGLSVQATFPQFREAERKFGSLIRGLREGRSMTTVTAGDKDLLPFSAATDFLTFKGGLGTMVDALDRALAGVQRRLGTKVERIETAEEASAAGRGVEQADSGFPYKLALSNGETIGADGIVLTTPAYDAADLLETHVDTKPLRSVPYVSVANIAMAFDKKSLGVECNGSGFVSPRAEGTTITACTWTSAQWLHSSPEDKVLLQCYIGRTGDDAIVDLPDGQLTAEVKRDIRELMQITDEPIFTEITRLHRSMPQYPVGHIGHMKAFRAELEEKLPGIWVTGTAFDGVGLPACIRQSQEAAVHMIERLERR</sequence>
<comment type="catalytic activity">
    <reaction evidence="1">
        <text>coproporphyrinogen III + 3 O2 = coproporphyrin III + 3 H2O2</text>
        <dbReference type="Rhea" id="RHEA:43436"/>
        <dbReference type="ChEBI" id="CHEBI:15379"/>
        <dbReference type="ChEBI" id="CHEBI:16240"/>
        <dbReference type="ChEBI" id="CHEBI:57309"/>
        <dbReference type="ChEBI" id="CHEBI:131725"/>
        <dbReference type="EC" id="1.3.3.15"/>
    </reaction>
    <physiologicalReaction direction="left-to-right" evidence="1">
        <dbReference type="Rhea" id="RHEA:43437"/>
    </physiologicalReaction>
</comment>
<dbReference type="Gene3D" id="3.50.50.60">
    <property type="entry name" value="FAD/NAD(P)-binding domain"/>
    <property type="match status" value="1"/>
</dbReference>
<comment type="subcellular location">
    <subcellularLocation>
        <location evidence="11">Cytoplasm</location>
    </subcellularLocation>
</comment>
<evidence type="ECO:0000256" key="9">
    <source>
        <dbReference type="ARBA" id="ARBA00023002"/>
    </source>
</evidence>
<name>A0ABV6JA82_9BACL</name>
<dbReference type="PANTHER" id="PTHR42923">
    <property type="entry name" value="PROTOPORPHYRINOGEN OXIDASE"/>
    <property type="match status" value="1"/>
</dbReference>
<keyword evidence="10 11" id="KW-0350">Heme biosynthesis</keyword>
<dbReference type="SUPFAM" id="SSF54373">
    <property type="entry name" value="FAD-linked reductases, C-terminal domain"/>
    <property type="match status" value="1"/>
</dbReference>
<feature type="domain" description="Amine oxidase" evidence="12">
    <location>
        <begin position="17"/>
        <end position="489"/>
    </location>
</feature>
<evidence type="ECO:0000256" key="11">
    <source>
        <dbReference type="RuleBase" id="RU364052"/>
    </source>
</evidence>
<evidence type="ECO:0000256" key="6">
    <source>
        <dbReference type="ARBA" id="ARBA00019046"/>
    </source>
</evidence>
<dbReference type="InterPro" id="IPR004572">
    <property type="entry name" value="Protoporphyrinogen_oxidase"/>
</dbReference>
<dbReference type="Gene3D" id="1.10.3110.10">
    <property type="entry name" value="protoporphyrinogen ix oxidase, domain 3"/>
    <property type="match status" value="1"/>
</dbReference>
<dbReference type="InterPro" id="IPR036188">
    <property type="entry name" value="FAD/NAD-bd_sf"/>
</dbReference>
<organism evidence="13 14">
    <name type="scientific">Paenibacillus mendelii</name>
    <dbReference type="NCBI Taxonomy" id="206163"/>
    <lineage>
        <taxon>Bacteria</taxon>
        <taxon>Bacillati</taxon>
        <taxon>Bacillota</taxon>
        <taxon>Bacilli</taxon>
        <taxon>Bacillales</taxon>
        <taxon>Paenibacillaceae</taxon>
        <taxon>Paenibacillus</taxon>
    </lineage>
</organism>
<dbReference type="PANTHER" id="PTHR42923:SF3">
    <property type="entry name" value="PROTOPORPHYRINOGEN OXIDASE"/>
    <property type="match status" value="1"/>
</dbReference>
<evidence type="ECO:0000256" key="4">
    <source>
        <dbReference type="ARBA" id="ARBA00008310"/>
    </source>
</evidence>
<dbReference type="SUPFAM" id="SSF51905">
    <property type="entry name" value="FAD/NAD(P)-binding domain"/>
    <property type="match status" value="1"/>
</dbReference>
<evidence type="ECO:0000256" key="2">
    <source>
        <dbReference type="ARBA" id="ARBA00001974"/>
    </source>
</evidence>
<keyword evidence="8 11" id="KW-0274">FAD</keyword>
<dbReference type="NCBIfam" id="TIGR00562">
    <property type="entry name" value="proto_IX_ox"/>
    <property type="match status" value="1"/>
</dbReference>
<evidence type="ECO:0000313" key="14">
    <source>
        <dbReference type="Proteomes" id="UP001589818"/>
    </source>
</evidence>
<comment type="similarity">
    <text evidence="4 11">Belongs to the protoporphyrinogen/coproporphyrinogen oxidase family. Coproporphyrinogen III oxidase subfamily.</text>
</comment>
<comment type="pathway">
    <text evidence="3 11">Porphyrin-containing compound metabolism; protoheme biosynthesis.</text>
</comment>
<evidence type="ECO:0000256" key="8">
    <source>
        <dbReference type="ARBA" id="ARBA00022827"/>
    </source>
</evidence>
<dbReference type="EC" id="1.3.3.15" evidence="5 11"/>
<evidence type="ECO:0000256" key="3">
    <source>
        <dbReference type="ARBA" id="ARBA00004744"/>
    </source>
</evidence>
<dbReference type="RefSeq" id="WP_204818792.1">
    <property type="nucleotide sequence ID" value="NZ_JANHOF010000005.1"/>
</dbReference>
<comment type="function">
    <text evidence="11">Involved in coproporphyrin-dependent heme b biosynthesis. Catalyzes the oxidation of coproporphyrinogen III to coproporphyrin III.</text>
</comment>
<reference evidence="13 14" key="1">
    <citation type="submission" date="2024-09" db="EMBL/GenBank/DDBJ databases">
        <authorList>
            <person name="Sun Q."/>
            <person name="Mori K."/>
        </authorList>
    </citation>
    <scope>NUCLEOTIDE SEQUENCE [LARGE SCALE GENOMIC DNA]</scope>
    <source>
        <strain evidence="13 14">CCM 4839</strain>
    </source>
</reference>
<dbReference type="InterPro" id="IPR050464">
    <property type="entry name" value="Zeta_carotene_desat/Oxidored"/>
</dbReference>
<keyword evidence="11" id="KW-0963">Cytoplasm</keyword>
<protein>
    <recommendedName>
        <fullName evidence="6 11">Coproporphyrinogen III oxidase</fullName>
        <ecNumber evidence="5 11">1.3.3.15</ecNumber>
    </recommendedName>
</protein>
<gene>
    <name evidence="13" type="primary">hemG</name>
    <name evidence="13" type="ORF">ACFFJ8_15520</name>
</gene>
<evidence type="ECO:0000256" key="5">
    <source>
        <dbReference type="ARBA" id="ARBA00012402"/>
    </source>
</evidence>
<keyword evidence="9 11" id="KW-0560">Oxidoreductase</keyword>
<comment type="cofactor">
    <cofactor evidence="2 11">
        <name>FAD</name>
        <dbReference type="ChEBI" id="CHEBI:57692"/>
    </cofactor>
</comment>
<keyword evidence="7 11" id="KW-0285">Flavoprotein</keyword>
<dbReference type="InterPro" id="IPR002937">
    <property type="entry name" value="Amino_oxidase"/>
</dbReference>
<dbReference type="GO" id="GO:0004729">
    <property type="term" value="F:oxygen-dependent protoporphyrinogen oxidase activity"/>
    <property type="evidence" value="ECO:0007669"/>
    <property type="project" value="UniProtKB-EC"/>
</dbReference>
<keyword evidence="14" id="KW-1185">Reference proteome</keyword>
<dbReference type="EMBL" id="JBHLVF010000023">
    <property type="protein sequence ID" value="MFC0392779.1"/>
    <property type="molecule type" value="Genomic_DNA"/>
</dbReference>
<dbReference type="Pfam" id="PF01593">
    <property type="entry name" value="Amino_oxidase"/>
    <property type="match status" value="1"/>
</dbReference>
<evidence type="ECO:0000256" key="1">
    <source>
        <dbReference type="ARBA" id="ARBA00001755"/>
    </source>
</evidence>
<comment type="caution">
    <text evidence="13">The sequence shown here is derived from an EMBL/GenBank/DDBJ whole genome shotgun (WGS) entry which is preliminary data.</text>
</comment>
<proteinExistence type="inferred from homology"/>
<evidence type="ECO:0000259" key="12">
    <source>
        <dbReference type="Pfam" id="PF01593"/>
    </source>
</evidence>
<evidence type="ECO:0000256" key="7">
    <source>
        <dbReference type="ARBA" id="ARBA00022630"/>
    </source>
</evidence>
<dbReference type="Gene3D" id="3.90.660.20">
    <property type="entry name" value="Protoporphyrinogen oxidase, mitochondrial, domain 2"/>
    <property type="match status" value="1"/>
</dbReference>
<evidence type="ECO:0000313" key="13">
    <source>
        <dbReference type="EMBL" id="MFC0392779.1"/>
    </source>
</evidence>
<dbReference type="Proteomes" id="UP001589818">
    <property type="component" value="Unassembled WGS sequence"/>
</dbReference>